<feature type="compositionally biased region" description="Basic residues" evidence="1">
    <location>
        <begin position="85"/>
        <end position="96"/>
    </location>
</feature>
<gene>
    <name evidence="2" type="ORF">BU26DRAFT_566718</name>
</gene>
<evidence type="ECO:0000313" key="2">
    <source>
        <dbReference type="EMBL" id="KAF2247773.1"/>
    </source>
</evidence>
<accession>A0A6A6IE43</accession>
<protein>
    <submittedName>
        <fullName evidence="2">Uncharacterized protein</fullName>
    </submittedName>
</protein>
<sequence length="238" mass="26276">MSVPLANIACYVCITSAARHSARLLARLHVLQNAVVQNTRAAAYSTIPLRPVDVCLHAEMGIEIEIETERQRRQQRQREHIEIRCRRRRRRRRSHGNGHGMLGQRILSTHISDPRSRSLGVLDGILVRLQGRAHAEEKAGMQIAQIDVFALRFAQPLLETKTVLLQSEIARTELLQGKIFDGVGGYVCGEVVCRGCGGSGHIVLIFGVEACAEELDLDVDGVAELFGVFEGDAVRVLG</sequence>
<dbReference type="RefSeq" id="XP_033682777.1">
    <property type="nucleotide sequence ID" value="XM_033833561.1"/>
</dbReference>
<name>A0A6A6IE43_9PLEO</name>
<dbReference type="GeneID" id="54586891"/>
<evidence type="ECO:0000313" key="3">
    <source>
        <dbReference type="Proteomes" id="UP000800094"/>
    </source>
</evidence>
<keyword evidence="3" id="KW-1185">Reference proteome</keyword>
<dbReference type="AlphaFoldDB" id="A0A6A6IE43"/>
<dbReference type="Proteomes" id="UP000800094">
    <property type="component" value="Unassembled WGS sequence"/>
</dbReference>
<evidence type="ECO:0000256" key="1">
    <source>
        <dbReference type="SAM" id="MobiDB-lite"/>
    </source>
</evidence>
<dbReference type="EMBL" id="ML987197">
    <property type="protein sequence ID" value="KAF2247773.1"/>
    <property type="molecule type" value="Genomic_DNA"/>
</dbReference>
<proteinExistence type="predicted"/>
<organism evidence="2 3">
    <name type="scientific">Trematosphaeria pertusa</name>
    <dbReference type="NCBI Taxonomy" id="390896"/>
    <lineage>
        <taxon>Eukaryota</taxon>
        <taxon>Fungi</taxon>
        <taxon>Dikarya</taxon>
        <taxon>Ascomycota</taxon>
        <taxon>Pezizomycotina</taxon>
        <taxon>Dothideomycetes</taxon>
        <taxon>Pleosporomycetidae</taxon>
        <taxon>Pleosporales</taxon>
        <taxon>Massarineae</taxon>
        <taxon>Trematosphaeriaceae</taxon>
        <taxon>Trematosphaeria</taxon>
    </lineage>
</organism>
<feature type="compositionally biased region" description="Basic and acidic residues" evidence="1">
    <location>
        <begin position="71"/>
        <end position="84"/>
    </location>
</feature>
<reference evidence="2" key="1">
    <citation type="journal article" date="2020" name="Stud. Mycol.">
        <title>101 Dothideomycetes genomes: a test case for predicting lifestyles and emergence of pathogens.</title>
        <authorList>
            <person name="Haridas S."/>
            <person name="Albert R."/>
            <person name="Binder M."/>
            <person name="Bloem J."/>
            <person name="Labutti K."/>
            <person name="Salamov A."/>
            <person name="Andreopoulos B."/>
            <person name="Baker S."/>
            <person name="Barry K."/>
            <person name="Bills G."/>
            <person name="Bluhm B."/>
            <person name="Cannon C."/>
            <person name="Castanera R."/>
            <person name="Culley D."/>
            <person name="Daum C."/>
            <person name="Ezra D."/>
            <person name="Gonzalez J."/>
            <person name="Henrissat B."/>
            <person name="Kuo A."/>
            <person name="Liang C."/>
            <person name="Lipzen A."/>
            <person name="Lutzoni F."/>
            <person name="Magnuson J."/>
            <person name="Mondo S."/>
            <person name="Nolan M."/>
            <person name="Ohm R."/>
            <person name="Pangilinan J."/>
            <person name="Park H.-J."/>
            <person name="Ramirez L."/>
            <person name="Alfaro M."/>
            <person name="Sun H."/>
            <person name="Tritt A."/>
            <person name="Yoshinaga Y."/>
            <person name="Zwiers L.-H."/>
            <person name="Turgeon B."/>
            <person name="Goodwin S."/>
            <person name="Spatafora J."/>
            <person name="Crous P."/>
            <person name="Grigoriev I."/>
        </authorList>
    </citation>
    <scope>NUCLEOTIDE SEQUENCE</scope>
    <source>
        <strain evidence="2">CBS 122368</strain>
    </source>
</reference>
<feature type="region of interest" description="Disordered" evidence="1">
    <location>
        <begin position="71"/>
        <end position="103"/>
    </location>
</feature>